<dbReference type="CDD" id="cd05387">
    <property type="entry name" value="BY-kinase"/>
    <property type="match status" value="1"/>
</dbReference>
<dbReference type="InterPro" id="IPR025669">
    <property type="entry name" value="AAA_dom"/>
</dbReference>
<dbReference type="InterPro" id="IPR027417">
    <property type="entry name" value="P-loop_NTPase"/>
</dbReference>
<keyword evidence="8 17" id="KW-0812">Transmembrane</keyword>
<dbReference type="Pfam" id="PF13614">
    <property type="entry name" value="AAA_31"/>
    <property type="match status" value="1"/>
</dbReference>
<comment type="subcellular location">
    <subcellularLocation>
        <location evidence="1">Cell inner membrane</location>
        <topology evidence="1">Multi-pass membrane protein</topology>
    </subcellularLocation>
</comment>
<dbReference type="STRING" id="177437.HRM2_25570"/>
<dbReference type="Pfam" id="PF02706">
    <property type="entry name" value="Wzz"/>
    <property type="match status" value="1"/>
</dbReference>
<dbReference type="InterPro" id="IPR050445">
    <property type="entry name" value="Bact_polysacc_biosynth/exp"/>
</dbReference>
<evidence type="ECO:0000256" key="7">
    <source>
        <dbReference type="ARBA" id="ARBA00022679"/>
    </source>
</evidence>
<dbReference type="OrthoDB" id="9812433at2"/>
<comment type="similarity">
    <text evidence="2">Belongs to the CpsD/CapB family.</text>
</comment>
<dbReference type="eggNOG" id="COG0489">
    <property type="taxonomic scope" value="Bacteria"/>
</dbReference>
<dbReference type="InterPro" id="IPR032807">
    <property type="entry name" value="GNVR"/>
</dbReference>
<dbReference type="FunFam" id="3.40.50.300:FF:000527">
    <property type="entry name" value="Tyrosine-protein kinase etk"/>
    <property type="match status" value="1"/>
</dbReference>
<sequence>MEEKEIHLRDYLRVVNKRKNTVLTFFTITFVVVVIATFTTTPLYLASTRVMVEKNTSSALDGMYSYTPYDPEFLETQYQIIKSASVAKKVVESFDVEKVYTTFFPEDTSESSFYKSSMAWIKDNYASLKQMIGIDRLTPESEIPGETPVPLTKAEQLELFIQEGIKVEPVQNSRVVEISFMSDNPALAMKVSNSIARAYIDELLDMRMETSNYSIRWMTKKAEIQRTKLEETERELTKYQKDNAIITIEDRMTVLPERLSELSRRLTAAETEKKEMGAIYRQIESINKAHLETIPAIAENLAIDSIKKQIIASEQKISELSKKYGRKHPVMISANDELRGLQQKKTREIQKAVQTIQNQYQLAASNEKNLRALLNETKSDTTNLNEKYIQLKILKREVETNRFLYDALVKKMKEKGITEENQTVNVWVLDKATLPKFPASPRKKRNLALAIVLGLFGGVGLAFFFEYLDNTVKSPEDIEDRFDIPVIGTIGLFKDKHETLVQNILTKSKSPLSENFKSLRTSVFLSSADTPPRTLLVTSMSPGEGKSSISACLAAAIAETGKKTLLIDADMRRPVQHTNFAIENTSGLSSFLAGVSSKDLINKDIAENLDLICSGPIPPNPSELLSADRTEKMVHRLSETYDMIIIDSPPLINVTDALILSQRVDGIIIVAHAGSTTYEMINKGLKLLTDNSAPVAGMVINRFDAKKSGYYYGYGDYYYSSTDVKES</sequence>
<evidence type="ECO:0000256" key="3">
    <source>
        <dbReference type="ARBA" id="ARBA00008883"/>
    </source>
</evidence>
<feature type="transmembrane region" description="Helical" evidence="17">
    <location>
        <begin position="446"/>
        <end position="465"/>
    </location>
</feature>
<dbReference type="Pfam" id="PF13807">
    <property type="entry name" value="GNVR"/>
    <property type="match status" value="1"/>
</dbReference>
<dbReference type="EC" id="2.7.10.2" evidence="4"/>
<evidence type="ECO:0000259" key="18">
    <source>
        <dbReference type="Pfam" id="PF02706"/>
    </source>
</evidence>
<evidence type="ECO:0000256" key="16">
    <source>
        <dbReference type="SAM" id="Coils"/>
    </source>
</evidence>
<feature type="transmembrane region" description="Helical" evidence="17">
    <location>
        <begin position="22"/>
        <end position="45"/>
    </location>
</feature>
<evidence type="ECO:0000256" key="14">
    <source>
        <dbReference type="ARBA" id="ARBA00023137"/>
    </source>
</evidence>
<keyword evidence="11" id="KW-0067">ATP-binding</keyword>
<dbReference type="Proteomes" id="UP000000442">
    <property type="component" value="Chromosome"/>
</dbReference>
<feature type="coiled-coil region" evidence="16">
    <location>
        <begin position="222"/>
        <end position="249"/>
    </location>
</feature>
<evidence type="ECO:0000313" key="21">
    <source>
        <dbReference type="EMBL" id="ACN15651.1"/>
    </source>
</evidence>
<evidence type="ECO:0000256" key="5">
    <source>
        <dbReference type="ARBA" id="ARBA00022475"/>
    </source>
</evidence>
<evidence type="ECO:0000256" key="6">
    <source>
        <dbReference type="ARBA" id="ARBA00022519"/>
    </source>
</evidence>
<keyword evidence="5" id="KW-1003">Cell membrane</keyword>
<name>C0QH02_DESAH</name>
<dbReference type="InterPro" id="IPR005702">
    <property type="entry name" value="Wzc-like_C"/>
</dbReference>
<keyword evidence="6" id="KW-0997">Cell inner membrane</keyword>
<comment type="similarity">
    <text evidence="3">Belongs to the etk/wzc family.</text>
</comment>
<evidence type="ECO:0000259" key="20">
    <source>
        <dbReference type="Pfam" id="PF13807"/>
    </source>
</evidence>
<evidence type="ECO:0000256" key="17">
    <source>
        <dbReference type="SAM" id="Phobius"/>
    </source>
</evidence>
<dbReference type="KEGG" id="dat:HRM2_25570"/>
<dbReference type="Gene3D" id="3.40.50.300">
    <property type="entry name" value="P-loop containing nucleotide triphosphate hydrolases"/>
    <property type="match status" value="1"/>
</dbReference>
<evidence type="ECO:0000256" key="15">
    <source>
        <dbReference type="ARBA" id="ARBA00051245"/>
    </source>
</evidence>
<dbReference type="eggNOG" id="COG3206">
    <property type="taxonomic scope" value="Bacteria"/>
</dbReference>
<keyword evidence="22" id="KW-1185">Reference proteome</keyword>
<evidence type="ECO:0000313" key="22">
    <source>
        <dbReference type="Proteomes" id="UP000000442"/>
    </source>
</evidence>
<dbReference type="InterPro" id="IPR003856">
    <property type="entry name" value="LPS_length_determ_N"/>
</dbReference>
<dbReference type="GO" id="GO:0042802">
    <property type="term" value="F:identical protein binding"/>
    <property type="evidence" value="ECO:0007669"/>
    <property type="project" value="UniProtKB-ARBA"/>
</dbReference>
<evidence type="ECO:0000256" key="2">
    <source>
        <dbReference type="ARBA" id="ARBA00007316"/>
    </source>
</evidence>
<keyword evidence="14" id="KW-0829">Tyrosine-protein kinase</keyword>
<dbReference type="HOGENOM" id="CLU_009912_2_1_7"/>
<feature type="domain" description="Polysaccharide chain length determinant N-terminal" evidence="18">
    <location>
        <begin position="5"/>
        <end position="92"/>
    </location>
</feature>
<feature type="domain" description="AAA" evidence="19">
    <location>
        <begin position="543"/>
        <end position="674"/>
    </location>
</feature>
<dbReference type="RefSeq" id="WP_015904415.1">
    <property type="nucleotide sequence ID" value="NC_012108.1"/>
</dbReference>
<evidence type="ECO:0000256" key="12">
    <source>
        <dbReference type="ARBA" id="ARBA00022989"/>
    </source>
</evidence>
<keyword evidence="16" id="KW-0175">Coiled coil</keyword>
<feature type="domain" description="Tyrosine-protein kinase G-rich" evidence="20">
    <location>
        <begin position="394"/>
        <end position="464"/>
    </location>
</feature>
<dbReference type="PANTHER" id="PTHR32309">
    <property type="entry name" value="TYROSINE-PROTEIN KINASE"/>
    <property type="match status" value="1"/>
</dbReference>
<accession>C0QH02</accession>
<comment type="catalytic activity">
    <reaction evidence="15">
        <text>L-tyrosyl-[protein] + ATP = O-phospho-L-tyrosyl-[protein] + ADP + H(+)</text>
        <dbReference type="Rhea" id="RHEA:10596"/>
        <dbReference type="Rhea" id="RHEA-COMP:10136"/>
        <dbReference type="Rhea" id="RHEA-COMP:20101"/>
        <dbReference type="ChEBI" id="CHEBI:15378"/>
        <dbReference type="ChEBI" id="CHEBI:30616"/>
        <dbReference type="ChEBI" id="CHEBI:46858"/>
        <dbReference type="ChEBI" id="CHEBI:61978"/>
        <dbReference type="ChEBI" id="CHEBI:456216"/>
        <dbReference type="EC" id="2.7.10.2"/>
    </reaction>
</comment>
<dbReference type="SUPFAM" id="SSF52540">
    <property type="entry name" value="P-loop containing nucleoside triphosphate hydrolases"/>
    <property type="match status" value="1"/>
</dbReference>
<organism evidence="21 22">
    <name type="scientific">Desulforapulum autotrophicum (strain ATCC 43914 / DSM 3382 / VKM B-1955 / HRM2)</name>
    <name type="common">Desulfobacterium autotrophicum</name>
    <dbReference type="NCBI Taxonomy" id="177437"/>
    <lineage>
        <taxon>Bacteria</taxon>
        <taxon>Pseudomonadati</taxon>
        <taxon>Thermodesulfobacteriota</taxon>
        <taxon>Desulfobacteria</taxon>
        <taxon>Desulfobacterales</taxon>
        <taxon>Desulfobacteraceae</taxon>
        <taxon>Desulforapulum</taxon>
    </lineage>
</organism>
<keyword evidence="7 21" id="KW-0808">Transferase</keyword>
<evidence type="ECO:0000256" key="1">
    <source>
        <dbReference type="ARBA" id="ARBA00004429"/>
    </source>
</evidence>
<evidence type="ECO:0000256" key="13">
    <source>
        <dbReference type="ARBA" id="ARBA00023136"/>
    </source>
</evidence>
<keyword evidence="9" id="KW-0547">Nucleotide-binding</keyword>
<dbReference type="AlphaFoldDB" id="C0QH02"/>
<evidence type="ECO:0000256" key="10">
    <source>
        <dbReference type="ARBA" id="ARBA00022777"/>
    </source>
</evidence>
<gene>
    <name evidence="21" type="primary">gumC2</name>
    <name evidence="21" type="ordered locus">HRM2_25570</name>
</gene>
<dbReference type="GO" id="GO:0004715">
    <property type="term" value="F:non-membrane spanning protein tyrosine kinase activity"/>
    <property type="evidence" value="ECO:0007669"/>
    <property type="project" value="UniProtKB-EC"/>
</dbReference>
<protein>
    <recommendedName>
        <fullName evidence="4">non-specific protein-tyrosine kinase</fullName>
        <ecNumber evidence="4">2.7.10.2</ecNumber>
    </recommendedName>
</protein>
<reference evidence="21 22" key="1">
    <citation type="journal article" date="2009" name="Environ. Microbiol.">
        <title>Genome sequence of Desulfobacterium autotrophicum HRM2, a marine sulfate reducer oxidizing organic carbon completely to carbon dioxide.</title>
        <authorList>
            <person name="Strittmatter A.W."/>
            <person name="Liesegang H."/>
            <person name="Rabus R."/>
            <person name="Decker I."/>
            <person name="Amann J."/>
            <person name="Andres S."/>
            <person name="Henne A."/>
            <person name="Fricke W.F."/>
            <person name="Martinez-Arias R."/>
            <person name="Bartels D."/>
            <person name="Goesmann A."/>
            <person name="Krause L."/>
            <person name="Puehler A."/>
            <person name="Klenk H.P."/>
            <person name="Richter M."/>
            <person name="Schuler M."/>
            <person name="Gloeckner F.O."/>
            <person name="Meyerdierks A."/>
            <person name="Gottschalk G."/>
            <person name="Amann R."/>
        </authorList>
    </citation>
    <scope>NUCLEOTIDE SEQUENCE [LARGE SCALE GENOMIC DNA]</scope>
    <source>
        <strain evidence="22">ATCC 43914 / DSM 3382 / HRM2</strain>
    </source>
</reference>
<proteinExistence type="inferred from homology"/>
<dbReference type="GO" id="GO:0005524">
    <property type="term" value="F:ATP binding"/>
    <property type="evidence" value="ECO:0007669"/>
    <property type="project" value="UniProtKB-KW"/>
</dbReference>
<keyword evidence="10" id="KW-0418">Kinase</keyword>
<keyword evidence="13 17" id="KW-0472">Membrane</keyword>
<evidence type="ECO:0000256" key="4">
    <source>
        <dbReference type="ARBA" id="ARBA00011903"/>
    </source>
</evidence>
<evidence type="ECO:0000256" key="11">
    <source>
        <dbReference type="ARBA" id="ARBA00022840"/>
    </source>
</evidence>
<evidence type="ECO:0000259" key="19">
    <source>
        <dbReference type="Pfam" id="PF13614"/>
    </source>
</evidence>
<dbReference type="NCBIfam" id="TIGR01007">
    <property type="entry name" value="eps_fam"/>
    <property type="match status" value="1"/>
</dbReference>
<dbReference type="PANTHER" id="PTHR32309:SF13">
    <property type="entry name" value="FERRIC ENTEROBACTIN TRANSPORT PROTEIN FEPE"/>
    <property type="match status" value="1"/>
</dbReference>
<dbReference type="EMBL" id="CP001087">
    <property type="protein sequence ID" value="ACN15651.1"/>
    <property type="molecule type" value="Genomic_DNA"/>
</dbReference>
<keyword evidence="12 17" id="KW-1133">Transmembrane helix</keyword>
<evidence type="ECO:0000256" key="8">
    <source>
        <dbReference type="ARBA" id="ARBA00022692"/>
    </source>
</evidence>
<dbReference type="GO" id="GO:0005886">
    <property type="term" value="C:plasma membrane"/>
    <property type="evidence" value="ECO:0007669"/>
    <property type="project" value="UniProtKB-SubCell"/>
</dbReference>
<evidence type="ECO:0000256" key="9">
    <source>
        <dbReference type="ARBA" id="ARBA00022741"/>
    </source>
</evidence>